<evidence type="ECO:0000259" key="10">
    <source>
        <dbReference type="PROSITE" id="PS50137"/>
    </source>
</evidence>
<organism evidence="12">
    <name type="scientific">uncultured spirochete</name>
    <dbReference type="NCBI Taxonomy" id="156406"/>
    <lineage>
        <taxon>Bacteria</taxon>
        <taxon>Pseudomonadati</taxon>
        <taxon>Spirochaetota</taxon>
        <taxon>Spirochaetia</taxon>
        <taxon>Spirochaetales</taxon>
        <taxon>environmental samples</taxon>
    </lineage>
</organism>
<keyword evidence="7 9" id="KW-0378">Hydrolase</keyword>
<dbReference type="SUPFAM" id="SSF69065">
    <property type="entry name" value="RNase III domain-like"/>
    <property type="match status" value="1"/>
</dbReference>
<dbReference type="SMART" id="SM00535">
    <property type="entry name" value="RIBOc"/>
    <property type="match status" value="1"/>
</dbReference>
<reference evidence="12" key="1">
    <citation type="submission" date="2017-02" db="EMBL/GenBank/DDBJ databases">
        <authorList>
            <person name="Regsiter A."/>
            <person name="William W."/>
        </authorList>
    </citation>
    <scope>NUCLEOTIDE SEQUENCE</scope>
    <source>
        <strain evidence="12">Bib</strain>
    </source>
</reference>
<comment type="catalytic activity">
    <reaction evidence="1 9">
        <text>Endonucleolytic cleavage to 5'-phosphomonoester.</text>
        <dbReference type="EC" id="3.1.26.3"/>
    </reaction>
</comment>
<dbReference type="GO" id="GO:0046872">
    <property type="term" value="F:metal ion binding"/>
    <property type="evidence" value="ECO:0007669"/>
    <property type="project" value="UniProtKB-KW"/>
</dbReference>
<dbReference type="Gene3D" id="1.10.1520.10">
    <property type="entry name" value="Ribonuclease III domain"/>
    <property type="match status" value="1"/>
</dbReference>
<accession>A0A3P3XFA1</accession>
<evidence type="ECO:0000256" key="1">
    <source>
        <dbReference type="ARBA" id="ARBA00000109"/>
    </source>
</evidence>
<dbReference type="PROSITE" id="PS50137">
    <property type="entry name" value="DS_RBD"/>
    <property type="match status" value="1"/>
</dbReference>
<dbReference type="EMBL" id="FWDM01000002">
    <property type="protein sequence ID" value="SLM09928.1"/>
    <property type="molecule type" value="Genomic_DNA"/>
</dbReference>
<dbReference type="Gene3D" id="3.30.160.20">
    <property type="match status" value="1"/>
</dbReference>
<feature type="binding site" evidence="9">
    <location>
        <position position="67"/>
    </location>
    <ligand>
        <name>Mg(2+)</name>
        <dbReference type="ChEBI" id="CHEBI:18420"/>
    </ligand>
</feature>
<dbReference type="GO" id="GO:0010468">
    <property type="term" value="P:regulation of gene expression"/>
    <property type="evidence" value="ECO:0007669"/>
    <property type="project" value="TreeGrafter"/>
</dbReference>
<dbReference type="InterPro" id="IPR011907">
    <property type="entry name" value="RNase_III"/>
</dbReference>
<sequence length="272" mass="29807">MAGGVKRSKSIGSTHTATSTSRLLSLDSFQRRLGISFQNPELLDIALTHSSFSNEIHINEPNNERLEFLGDSVLGLCVAHILYERFPNRQEGDLARMKSVLVSEASLGGIAQALGLAEYLLLGKGEEISGGRQKQAILADAMEALLGAYYLDSDFENVKSFIQQLMAPKIEELSVTSGKDYKSIIQEYAQKQGMNLPKYELVKTEGPEHARRFFVTCTLAGEIFGPCEGLTKKAAEQNAAQYTFEKLHARGGELARMLDVIAAPLPQSTSLH</sequence>
<evidence type="ECO:0000313" key="12">
    <source>
        <dbReference type="EMBL" id="SLM09928.1"/>
    </source>
</evidence>
<dbReference type="InterPro" id="IPR014720">
    <property type="entry name" value="dsRBD_dom"/>
</dbReference>
<comment type="cofactor">
    <cofactor evidence="9">
        <name>Mg(2+)</name>
        <dbReference type="ChEBI" id="CHEBI:18420"/>
    </cofactor>
</comment>
<feature type="binding site" evidence="9">
    <location>
        <position position="143"/>
    </location>
    <ligand>
        <name>Mg(2+)</name>
        <dbReference type="ChEBI" id="CHEBI:18420"/>
    </ligand>
</feature>
<dbReference type="InterPro" id="IPR000999">
    <property type="entry name" value="RNase_III_dom"/>
</dbReference>
<evidence type="ECO:0000259" key="11">
    <source>
        <dbReference type="PROSITE" id="PS50142"/>
    </source>
</evidence>
<proteinExistence type="inferred from homology"/>
<dbReference type="InterPro" id="IPR036389">
    <property type="entry name" value="RNase_III_sf"/>
</dbReference>
<dbReference type="GO" id="GO:0006364">
    <property type="term" value="P:rRNA processing"/>
    <property type="evidence" value="ECO:0007669"/>
    <property type="project" value="UniProtKB-UniRule"/>
</dbReference>
<evidence type="ECO:0000256" key="6">
    <source>
        <dbReference type="ARBA" id="ARBA00022759"/>
    </source>
</evidence>
<comment type="subunit">
    <text evidence="9">Homodimer.</text>
</comment>
<evidence type="ECO:0000256" key="2">
    <source>
        <dbReference type="ARBA" id="ARBA00010183"/>
    </source>
</evidence>
<dbReference type="PANTHER" id="PTHR11207:SF0">
    <property type="entry name" value="RIBONUCLEASE 3"/>
    <property type="match status" value="1"/>
</dbReference>
<dbReference type="EC" id="3.1.26.3" evidence="9"/>
<name>A0A3P3XFA1_9SPIR</name>
<keyword evidence="3 9" id="KW-0698">rRNA processing</keyword>
<dbReference type="NCBIfam" id="TIGR02191">
    <property type="entry name" value="RNaseIII"/>
    <property type="match status" value="1"/>
</dbReference>
<dbReference type="Pfam" id="PF14622">
    <property type="entry name" value="Ribonucleas_3_3"/>
    <property type="match status" value="1"/>
</dbReference>
<dbReference type="GO" id="GO:0006397">
    <property type="term" value="P:mRNA processing"/>
    <property type="evidence" value="ECO:0007669"/>
    <property type="project" value="UniProtKB-UniRule"/>
</dbReference>
<dbReference type="PANTHER" id="PTHR11207">
    <property type="entry name" value="RIBONUCLEASE III"/>
    <property type="match status" value="1"/>
</dbReference>
<comment type="function">
    <text evidence="9">Digests double-stranded RNA. Involved in the processing of primary rRNA transcript to yield the immediate precursors to the large and small rRNAs (23S and 16S). Processes some mRNAs, and tRNAs when they are encoded in the rRNA operon. Processes pre-crRNA and tracrRNA of type II CRISPR loci if present in the organism.</text>
</comment>
<keyword evidence="9" id="KW-0460">Magnesium</keyword>
<keyword evidence="5 9" id="KW-0540">Nuclease</keyword>
<feature type="domain" description="DRBM" evidence="10">
    <location>
        <begin position="180"/>
        <end position="249"/>
    </location>
</feature>
<dbReference type="GO" id="GO:0019843">
    <property type="term" value="F:rRNA binding"/>
    <property type="evidence" value="ECO:0007669"/>
    <property type="project" value="UniProtKB-KW"/>
</dbReference>
<dbReference type="Pfam" id="PF00035">
    <property type="entry name" value="dsrm"/>
    <property type="match status" value="1"/>
</dbReference>
<keyword evidence="9" id="KW-0699">rRNA-binding</keyword>
<dbReference type="CDD" id="cd00593">
    <property type="entry name" value="RIBOc"/>
    <property type="match status" value="1"/>
</dbReference>
<dbReference type="AlphaFoldDB" id="A0A3P3XFA1"/>
<dbReference type="PROSITE" id="PS50142">
    <property type="entry name" value="RNASE_3_2"/>
    <property type="match status" value="1"/>
</dbReference>
<evidence type="ECO:0000256" key="5">
    <source>
        <dbReference type="ARBA" id="ARBA00022722"/>
    </source>
</evidence>
<comment type="similarity">
    <text evidence="2">Belongs to the ribonuclease III family.</text>
</comment>
<dbReference type="GO" id="GO:0005737">
    <property type="term" value="C:cytoplasm"/>
    <property type="evidence" value="ECO:0007669"/>
    <property type="project" value="UniProtKB-SubCell"/>
</dbReference>
<dbReference type="PROSITE" id="PS00517">
    <property type="entry name" value="RNASE_3_1"/>
    <property type="match status" value="1"/>
</dbReference>
<keyword evidence="9" id="KW-0963">Cytoplasm</keyword>
<evidence type="ECO:0000256" key="9">
    <source>
        <dbReference type="HAMAP-Rule" id="MF_00104"/>
    </source>
</evidence>
<dbReference type="HAMAP" id="MF_00104">
    <property type="entry name" value="RNase_III"/>
    <property type="match status" value="1"/>
</dbReference>
<comment type="subcellular location">
    <subcellularLocation>
        <location evidence="9">Cytoplasm</location>
    </subcellularLocation>
</comment>
<evidence type="ECO:0000256" key="3">
    <source>
        <dbReference type="ARBA" id="ARBA00022552"/>
    </source>
</evidence>
<dbReference type="GO" id="GO:0003725">
    <property type="term" value="F:double-stranded RNA binding"/>
    <property type="evidence" value="ECO:0007669"/>
    <property type="project" value="TreeGrafter"/>
</dbReference>
<dbReference type="CDD" id="cd10845">
    <property type="entry name" value="DSRM_RNAse_III_family"/>
    <property type="match status" value="1"/>
</dbReference>
<feature type="active site" evidence="9">
    <location>
        <position position="71"/>
    </location>
</feature>
<keyword evidence="6 9" id="KW-0255">Endonuclease</keyword>
<protein>
    <recommendedName>
        <fullName evidence="9">Ribonuclease 3</fullName>
        <ecNumber evidence="9">3.1.26.3</ecNumber>
    </recommendedName>
    <alternativeName>
        <fullName evidence="9">Ribonuclease III</fullName>
        <shortName evidence="9">RNase III</shortName>
    </alternativeName>
</protein>
<keyword evidence="8 9" id="KW-0694">RNA-binding</keyword>
<feature type="binding site" evidence="9">
    <location>
        <position position="140"/>
    </location>
    <ligand>
        <name>Mg(2+)</name>
        <dbReference type="ChEBI" id="CHEBI:18420"/>
    </ligand>
</feature>
<evidence type="ECO:0000256" key="8">
    <source>
        <dbReference type="ARBA" id="ARBA00022884"/>
    </source>
</evidence>
<dbReference type="FunFam" id="1.10.1520.10:FF:000001">
    <property type="entry name" value="Ribonuclease 3"/>
    <property type="match status" value="1"/>
</dbReference>
<feature type="domain" description="RNase III" evidence="11">
    <location>
        <begin position="26"/>
        <end position="154"/>
    </location>
</feature>
<dbReference type="SMART" id="SM00358">
    <property type="entry name" value="DSRM"/>
    <property type="match status" value="1"/>
</dbReference>
<keyword evidence="9" id="KW-0479">Metal-binding</keyword>
<feature type="active site" evidence="9">
    <location>
        <position position="143"/>
    </location>
</feature>
<evidence type="ECO:0000256" key="4">
    <source>
        <dbReference type="ARBA" id="ARBA00022664"/>
    </source>
</evidence>
<keyword evidence="4 9" id="KW-0507">mRNA processing</keyword>
<dbReference type="SUPFAM" id="SSF54768">
    <property type="entry name" value="dsRNA-binding domain-like"/>
    <property type="match status" value="1"/>
</dbReference>
<gene>
    <name evidence="9 12" type="primary">rnc</name>
    <name evidence="12" type="ORF">SPIROBIBN47_100158</name>
</gene>
<dbReference type="GO" id="GO:0004525">
    <property type="term" value="F:ribonuclease III activity"/>
    <property type="evidence" value="ECO:0007669"/>
    <property type="project" value="UniProtKB-UniRule"/>
</dbReference>
<keyword evidence="9" id="KW-0819">tRNA processing</keyword>
<dbReference type="GO" id="GO:0008033">
    <property type="term" value="P:tRNA processing"/>
    <property type="evidence" value="ECO:0007669"/>
    <property type="project" value="UniProtKB-KW"/>
</dbReference>
<evidence type="ECO:0000256" key="7">
    <source>
        <dbReference type="ARBA" id="ARBA00022801"/>
    </source>
</evidence>